<dbReference type="EMBL" id="JARKIE010000161">
    <property type="protein sequence ID" value="KAJ7673541.1"/>
    <property type="molecule type" value="Genomic_DNA"/>
</dbReference>
<dbReference type="Proteomes" id="UP001221757">
    <property type="component" value="Unassembled WGS sequence"/>
</dbReference>
<protein>
    <submittedName>
        <fullName evidence="1">Uncharacterized protein</fullName>
    </submittedName>
</protein>
<organism evidence="1 2">
    <name type="scientific">Mycena rosella</name>
    <name type="common">Pink bonnet</name>
    <name type="synonym">Agaricus rosellus</name>
    <dbReference type="NCBI Taxonomy" id="1033263"/>
    <lineage>
        <taxon>Eukaryota</taxon>
        <taxon>Fungi</taxon>
        <taxon>Dikarya</taxon>
        <taxon>Basidiomycota</taxon>
        <taxon>Agaricomycotina</taxon>
        <taxon>Agaricomycetes</taxon>
        <taxon>Agaricomycetidae</taxon>
        <taxon>Agaricales</taxon>
        <taxon>Marasmiineae</taxon>
        <taxon>Mycenaceae</taxon>
        <taxon>Mycena</taxon>
    </lineage>
</organism>
<name>A0AAD7D0Z3_MYCRO</name>
<comment type="caution">
    <text evidence="1">The sequence shown here is derived from an EMBL/GenBank/DDBJ whole genome shotgun (WGS) entry which is preliminary data.</text>
</comment>
<sequence>MLSLLPPSRSLSLVFLLPALHEGVHRSFHTNPTSHEEFVEGSSSKPLVSHFCIHPAPTPAPAPGSFQHNLASGNYQQQWTSWQELQKWLCDEQAAKAIELCLVNTNTKSSLYTAGTGGEKEYVKAHPEWNRKHGPKQTACKCNLVVKEYPGTFTILGKYCDTHDHLLGDTNLPYTQIPKETREYIAGLLRLWVAPDHILKLLHGGVYEDDGPLENDLDNTDNTGVTTRAEFIELCDIQSIQKDIEAETVRLHPDDGESSMLWVKQL</sequence>
<proteinExistence type="predicted"/>
<evidence type="ECO:0000313" key="1">
    <source>
        <dbReference type="EMBL" id="KAJ7673541.1"/>
    </source>
</evidence>
<gene>
    <name evidence="1" type="ORF">B0H17DRAFT_1140875</name>
</gene>
<keyword evidence="2" id="KW-1185">Reference proteome</keyword>
<dbReference type="AlphaFoldDB" id="A0AAD7D0Z3"/>
<reference evidence="1" key="1">
    <citation type="submission" date="2023-03" db="EMBL/GenBank/DDBJ databases">
        <title>Massive genome expansion in bonnet fungi (Mycena s.s.) driven by repeated elements and novel gene families across ecological guilds.</title>
        <authorList>
            <consortium name="Lawrence Berkeley National Laboratory"/>
            <person name="Harder C.B."/>
            <person name="Miyauchi S."/>
            <person name="Viragh M."/>
            <person name="Kuo A."/>
            <person name="Thoen E."/>
            <person name="Andreopoulos B."/>
            <person name="Lu D."/>
            <person name="Skrede I."/>
            <person name="Drula E."/>
            <person name="Henrissat B."/>
            <person name="Morin E."/>
            <person name="Kohler A."/>
            <person name="Barry K."/>
            <person name="LaButti K."/>
            <person name="Morin E."/>
            <person name="Salamov A."/>
            <person name="Lipzen A."/>
            <person name="Mereny Z."/>
            <person name="Hegedus B."/>
            <person name="Baldrian P."/>
            <person name="Stursova M."/>
            <person name="Weitz H."/>
            <person name="Taylor A."/>
            <person name="Grigoriev I.V."/>
            <person name="Nagy L.G."/>
            <person name="Martin F."/>
            <person name="Kauserud H."/>
        </authorList>
    </citation>
    <scope>NUCLEOTIDE SEQUENCE</scope>
    <source>
        <strain evidence="1">CBHHK067</strain>
    </source>
</reference>
<accession>A0AAD7D0Z3</accession>
<evidence type="ECO:0000313" key="2">
    <source>
        <dbReference type="Proteomes" id="UP001221757"/>
    </source>
</evidence>